<protein>
    <submittedName>
        <fullName evidence="2">Uncharacterized protein</fullName>
    </submittedName>
</protein>
<dbReference type="InParanoid" id="A0A330L3N9"/>
<evidence type="ECO:0000256" key="1">
    <source>
        <dbReference type="SAM" id="SignalP"/>
    </source>
</evidence>
<organism evidence="2 3">
    <name type="scientific">Nitrospira lenta</name>
    <dbReference type="NCBI Taxonomy" id="1436998"/>
    <lineage>
        <taxon>Bacteria</taxon>
        <taxon>Pseudomonadati</taxon>
        <taxon>Nitrospirota</taxon>
        <taxon>Nitrospiria</taxon>
        <taxon>Nitrospirales</taxon>
        <taxon>Nitrospiraceae</taxon>
        <taxon>Nitrospira</taxon>
    </lineage>
</organism>
<evidence type="ECO:0000313" key="2">
    <source>
        <dbReference type="EMBL" id="SPP64383.1"/>
    </source>
</evidence>
<gene>
    <name evidence="2" type="ORF">NITLEN_20022</name>
</gene>
<name>A0A330L3N9_9BACT</name>
<sequence>MLVSIALSMLLLFPVPGWTAEGEVFPDLDTSDPVALQEGSRVLEEELKLAARPQTYLLIDLMSGGIYIKARGVDLHRLSITAWTATELSRLTGTFRLTARPPVIRRKIDPSATAEQEPISLSDMPTEYRLSFTPAMTLDIESAEAQGTMGWIHATSRKAWKQLRAWKQQLAETQSPDETPTLSLTLSSEEAQSLAWSTVNGMSVMIRRPSEP</sequence>
<feature type="chain" id="PRO_5016305078" evidence="1">
    <location>
        <begin position="20"/>
        <end position="212"/>
    </location>
</feature>
<reference evidence="3" key="1">
    <citation type="submission" date="2018-04" db="EMBL/GenBank/DDBJ databases">
        <authorList>
            <person name="Lucker S."/>
            <person name="Sakoula D."/>
        </authorList>
    </citation>
    <scope>NUCLEOTIDE SEQUENCE [LARGE SCALE GENOMIC DNA]</scope>
</reference>
<proteinExistence type="predicted"/>
<keyword evidence="1" id="KW-0732">Signal</keyword>
<dbReference type="EMBL" id="OUNR01000012">
    <property type="protein sequence ID" value="SPP64383.1"/>
    <property type="molecule type" value="Genomic_DNA"/>
</dbReference>
<keyword evidence="3" id="KW-1185">Reference proteome</keyword>
<accession>A0A330L3N9</accession>
<dbReference type="Proteomes" id="UP000248168">
    <property type="component" value="Unassembled WGS sequence"/>
</dbReference>
<dbReference type="AlphaFoldDB" id="A0A330L3N9"/>
<dbReference type="OrthoDB" id="9787915at2"/>
<evidence type="ECO:0000313" key="3">
    <source>
        <dbReference type="Proteomes" id="UP000248168"/>
    </source>
</evidence>
<feature type="signal peptide" evidence="1">
    <location>
        <begin position="1"/>
        <end position="19"/>
    </location>
</feature>